<gene>
    <name evidence="2" type="ORF">Pan189_22830</name>
</gene>
<dbReference type="EMBL" id="CP036268">
    <property type="protein sequence ID" value="QDT37900.1"/>
    <property type="molecule type" value="Genomic_DNA"/>
</dbReference>
<proteinExistence type="predicted"/>
<keyword evidence="3" id="KW-1185">Reference proteome</keyword>
<evidence type="ECO:0000313" key="3">
    <source>
        <dbReference type="Proteomes" id="UP000317318"/>
    </source>
</evidence>
<feature type="chain" id="PRO_5022201175" evidence="1">
    <location>
        <begin position="23"/>
        <end position="163"/>
    </location>
</feature>
<reference evidence="2 3" key="1">
    <citation type="submission" date="2019-02" db="EMBL/GenBank/DDBJ databases">
        <title>Deep-cultivation of Planctomycetes and their phenomic and genomic characterization uncovers novel biology.</title>
        <authorList>
            <person name="Wiegand S."/>
            <person name="Jogler M."/>
            <person name="Boedeker C."/>
            <person name="Pinto D."/>
            <person name="Vollmers J."/>
            <person name="Rivas-Marin E."/>
            <person name="Kohn T."/>
            <person name="Peeters S.H."/>
            <person name="Heuer A."/>
            <person name="Rast P."/>
            <person name="Oberbeckmann S."/>
            <person name="Bunk B."/>
            <person name="Jeske O."/>
            <person name="Meyerdierks A."/>
            <person name="Storesund J.E."/>
            <person name="Kallscheuer N."/>
            <person name="Luecker S."/>
            <person name="Lage O.M."/>
            <person name="Pohl T."/>
            <person name="Merkel B.J."/>
            <person name="Hornburger P."/>
            <person name="Mueller R.-W."/>
            <person name="Bruemmer F."/>
            <person name="Labrenz M."/>
            <person name="Spormann A.M."/>
            <person name="Op den Camp H."/>
            <person name="Overmann J."/>
            <person name="Amann R."/>
            <person name="Jetten M.S.M."/>
            <person name="Mascher T."/>
            <person name="Medema M.H."/>
            <person name="Devos D.P."/>
            <person name="Kaster A.-K."/>
            <person name="Ovreas L."/>
            <person name="Rohde M."/>
            <person name="Galperin M.Y."/>
            <person name="Jogler C."/>
        </authorList>
    </citation>
    <scope>NUCLEOTIDE SEQUENCE [LARGE SCALE GENOMIC DNA]</scope>
    <source>
        <strain evidence="2 3">Pan189</strain>
    </source>
</reference>
<keyword evidence="1" id="KW-0732">Signal</keyword>
<evidence type="ECO:0000313" key="2">
    <source>
        <dbReference type="EMBL" id="QDT37900.1"/>
    </source>
</evidence>
<sequence precursor="true">MRGMICLAMLGCAFALGDTASAGGYYEQVNYGYSGCGSYPVAHYGGYNNCGAYGDCYGYTSYDCCKKECFLKKCWNKLCELERKKNNCLFGWLKKDKCCGYYDCHEPVCCAVEVSCSAPVTCSAPTCAVPTCCAPTCAVPSCEPTCAVPTCCAPTCAVPHSKW</sequence>
<organism evidence="2 3">
    <name type="scientific">Stratiformator vulcanicus</name>
    <dbReference type="NCBI Taxonomy" id="2527980"/>
    <lineage>
        <taxon>Bacteria</taxon>
        <taxon>Pseudomonadati</taxon>
        <taxon>Planctomycetota</taxon>
        <taxon>Planctomycetia</taxon>
        <taxon>Planctomycetales</taxon>
        <taxon>Planctomycetaceae</taxon>
        <taxon>Stratiformator</taxon>
    </lineage>
</organism>
<name>A0A517R1Z7_9PLAN</name>
<evidence type="ECO:0000256" key="1">
    <source>
        <dbReference type="SAM" id="SignalP"/>
    </source>
</evidence>
<protein>
    <submittedName>
        <fullName evidence="2">Uncharacterized protein</fullName>
    </submittedName>
</protein>
<dbReference type="KEGG" id="svp:Pan189_22830"/>
<dbReference type="RefSeq" id="WP_310820332.1">
    <property type="nucleotide sequence ID" value="NZ_CP036268.1"/>
</dbReference>
<dbReference type="AlphaFoldDB" id="A0A517R1Z7"/>
<feature type="signal peptide" evidence="1">
    <location>
        <begin position="1"/>
        <end position="22"/>
    </location>
</feature>
<accession>A0A517R1Z7</accession>
<dbReference type="Proteomes" id="UP000317318">
    <property type="component" value="Chromosome"/>
</dbReference>